<reference evidence="2" key="1">
    <citation type="submission" date="2024-06" db="EMBL/GenBank/DDBJ databases">
        <title>Streptomyces sp. strain HUAS MG91 genome sequences.</title>
        <authorList>
            <person name="Mo P."/>
        </authorList>
    </citation>
    <scope>NUCLEOTIDE SEQUENCE</scope>
    <source>
        <strain evidence="2">HUAS MG91</strain>
    </source>
</reference>
<protein>
    <recommendedName>
        <fullName evidence="3">DUF3592 domain-containing protein</fullName>
    </recommendedName>
</protein>
<dbReference type="AlphaFoldDB" id="A0AAU8IVF4"/>
<evidence type="ECO:0000313" key="2">
    <source>
        <dbReference type="EMBL" id="XCJ71788.1"/>
    </source>
</evidence>
<proteinExistence type="predicted"/>
<evidence type="ECO:0000256" key="1">
    <source>
        <dbReference type="SAM" id="Phobius"/>
    </source>
</evidence>
<gene>
    <name evidence="2" type="ORF">ABII15_18245</name>
</gene>
<sequence>MRGQLAGLAAVGVIAVLLTIGAILLLRRWRGTVLLRREGIHVVGECTGLRVLDGGVTVQFEFQVAGVTHSGESGVLSVTDTVPGQDVHVVYAPGRPSHNDMADCVSDTRSTPLEFIALALLAFFFDAVAVLGAAVVIMQ</sequence>
<feature type="transmembrane region" description="Helical" evidence="1">
    <location>
        <begin position="6"/>
        <end position="26"/>
    </location>
</feature>
<dbReference type="KEGG" id="stac:ABII15_18245"/>
<evidence type="ECO:0008006" key="3">
    <source>
        <dbReference type="Google" id="ProtNLM"/>
    </source>
</evidence>
<organism evidence="2">
    <name type="scientific">Streptomyces tabacisoli</name>
    <dbReference type="NCBI Taxonomy" id="3156398"/>
    <lineage>
        <taxon>Bacteria</taxon>
        <taxon>Bacillati</taxon>
        <taxon>Actinomycetota</taxon>
        <taxon>Actinomycetes</taxon>
        <taxon>Kitasatosporales</taxon>
        <taxon>Streptomycetaceae</taxon>
        <taxon>Streptomyces</taxon>
    </lineage>
</organism>
<feature type="transmembrane region" description="Helical" evidence="1">
    <location>
        <begin position="115"/>
        <end position="138"/>
    </location>
</feature>
<dbReference type="RefSeq" id="WP_353943388.1">
    <property type="nucleotide sequence ID" value="NZ_CP159534.1"/>
</dbReference>
<keyword evidence="1" id="KW-0472">Membrane</keyword>
<dbReference type="EMBL" id="CP159534">
    <property type="protein sequence ID" value="XCJ71788.1"/>
    <property type="molecule type" value="Genomic_DNA"/>
</dbReference>
<accession>A0AAU8IVF4</accession>
<keyword evidence="1" id="KW-1133">Transmembrane helix</keyword>
<name>A0AAU8IVF4_9ACTN</name>
<keyword evidence="1" id="KW-0812">Transmembrane</keyword>